<organism evidence="2 3">
    <name type="scientific">Candidatus Andeanibacterium colombiense</name>
    <dbReference type="NCBI Taxonomy" id="3121345"/>
    <lineage>
        <taxon>Bacteria</taxon>
        <taxon>Pseudomonadati</taxon>
        <taxon>Pseudomonadota</taxon>
        <taxon>Alphaproteobacteria</taxon>
        <taxon>Sphingomonadales</taxon>
        <taxon>Sphingomonadaceae</taxon>
        <taxon>Candidatus Andeanibacterium</taxon>
    </lineage>
</organism>
<proteinExistence type="predicted"/>
<evidence type="ECO:0000256" key="1">
    <source>
        <dbReference type="SAM" id="Phobius"/>
    </source>
</evidence>
<dbReference type="EMBL" id="CP119316">
    <property type="protein sequence ID" value="WEK45468.1"/>
    <property type="molecule type" value="Genomic_DNA"/>
</dbReference>
<reference evidence="2" key="1">
    <citation type="submission" date="2023-03" db="EMBL/GenBank/DDBJ databases">
        <title>Andean soil-derived lignocellulolytic bacterial consortium as a source of novel taxa and putative plastic-active enzymes.</title>
        <authorList>
            <person name="Diaz-Garcia L."/>
            <person name="Chuvochina M."/>
            <person name="Feuerriegel G."/>
            <person name="Bunk B."/>
            <person name="Sproer C."/>
            <person name="Streit W.R."/>
            <person name="Rodriguez L.M."/>
            <person name="Overmann J."/>
            <person name="Jimenez D.J."/>
        </authorList>
    </citation>
    <scope>NUCLEOTIDE SEQUENCE</scope>
    <source>
        <strain evidence="2">MAG 26</strain>
    </source>
</reference>
<keyword evidence="1" id="KW-1133">Transmembrane helix</keyword>
<keyword evidence="1" id="KW-0472">Membrane</keyword>
<accession>A0AAJ5X4K8</accession>
<gene>
    <name evidence="2" type="ORF">P0Y56_10520</name>
</gene>
<evidence type="ECO:0000313" key="3">
    <source>
        <dbReference type="Proteomes" id="UP001218362"/>
    </source>
</evidence>
<dbReference type="Proteomes" id="UP001218362">
    <property type="component" value="Chromosome"/>
</dbReference>
<evidence type="ECO:0000313" key="2">
    <source>
        <dbReference type="EMBL" id="WEK45468.1"/>
    </source>
</evidence>
<feature type="transmembrane region" description="Helical" evidence="1">
    <location>
        <begin position="39"/>
        <end position="58"/>
    </location>
</feature>
<feature type="transmembrane region" description="Helical" evidence="1">
    <location>
        <begin position="65"/>
        <end position="84"/>
    </location>
</feature>
<keyword evidence="1" id="KW-0812">Transmembrane</keyword>
<dbReference type="KEGG" id="acob:P0Y56_10520"/>
<name>A0AAJ5X4K8_9SPHN</name>
<protein>
    <submittedName>
        <fullName evidence="2">Uncharacterized protein</fullName>
    </submittedName>
</protein>
<sequence>MAILLTFLLGIGNFALHKAVLESRHPVVALLPRFLVSSGGRASMVAEFAILLAVMLLVSGGHPGWAWAYLAYSASNALAAWLILSHRT</sequence>
<dbReference type="AlphaFoldDB" id="A0AAJ5X4K8"/>